<dbReference type="EMBL" id="JAHZUY010000003">
    <property type="protein sequence ID" value="MBW8268410.1"/>
    <property type="molecule type" value="Genomic_DNA"/>
</dbReference>
<sequence>MVRRNADRSVSHLAPSPGGPVPALIEPGMRVRHSDRPDWGVGQVQSVIGDRITVNFEHAGKVLINATRISLQILDDSDA</sequence>
<feature type="region of interest" description="Disordered" evidence="1">
    <location>
        <begin position="1"/>
        <end position="26"/>
    </location>
</feature>
<dbReference type="Proteomes" id="UP001519924">
    <property type="component" value="Unassembled WGS sequence"/>
</dbReference>
<keyword evidence="3" id="KW-1185">Reference proteome</keyword>
<reference evidence="2 3" key="1">
    <citation type="submission" date="2021-08" db="EMBL/GenBank/DDBJ databases">
        <title>Caldovatus sediminis gen. nov., sp. nov., a moderately thermophilic bacterium isolated from a hot spring.</title>
        <authorList>
            <person name="Hu C.-J."/>
            <person name="Li W.-J."/>
            <person name="Xian W.-D."/>
        </authorList>
    </citation>
    <scope>NUCLEOTIDE SEQUENCE [LARGE SCALE GENOMIC DNA]</scope>
    <source>
        <strain evidence="2 3">SYSU G05006</strain>
    </source>
</reference>
<evidence type="ECO:0000313" key="3">
    <source>
        <dbReference type="Proteomes" id="UP001519924"/>
    </source>
</evidence>
<gene>
    <name evidence="2" type="ORF">K1J50_02815</name>
</gene>
<evidence type="ECO:0000313" key="2">
    <source>
        <dbReference type="EMBL" id="MBW8268410.1"/>
    </source>
</evidence>
<organism evidence="2 3">
    <name type="scientific">Caldovatus aquaticus</name>
    <dbReference type="NCBI Taxonomy" id="2865671"/>
    <lineage>
        <taxon>Bacteria</taxon>
        <taxon>Pseudomonadati</taxon>
        <taxon>Pseudomonadota</taxon>
        <taxon>Alphaproteobacteria</taxon>
        <taxon>Acetobacterales</taxon>
        <taxon>Roseomonadaceae</taxon>
        <taxon>Caldovatus</taxon>
    </lineage>
</organism>
<comment type="caution">
    <text evidence="2">The sequence shown here is derived from an EMBL/GenBank/DDBJ whole genome shotgun (WGS) entry which is preliminary data.</text>
</comment>
<name>A0ABS7EYH5_9PROT</name>
<accession>A0ABS7EYH5</accession>
<protein>
    <submittedName>
        <fullName evidence="2">DUF3553 domain-containing protein</fullName>
    </submittedName>
</protein>
<proteinExistence type="predicted"/>
<dbReference type="InterPro" id="IPR021938">
    <property type="entry name" value="DUF3553"/>
</dbReference>
<dbReference type="Pfam" id="PF12073">
    <property type="entry name" value="DUF3553"/>
    <property type="match status" value="1"/>
</dbReference>
<feature type="compositionally biased region" description="Basic and acidic residues" evidence="1">
    <location>
        <begin position="1"/>
        <end position="10"/>
    </location>
</feature>
<evidence type="ECO:0000256" key="1">
    <source>
        <dbReference type="SAM" id="MobiDB-lite"/>
    </source>
</evidence>